<protein>
    <submittedName>
        <fullName evidence="1">Uncharacterized protein</fullName>
    </submittedName>
</protein>
<sequence length="62" mass="7089">MSRFATADKIESVTAHEVININKWKGSSVEIKFQKMYYSMGYAYVLIICQAKNHKSIGKSDE</sequence>
<evidence type="ECO:0000313" key="2">
    <source>
        <dbReference type="Proteomes" id="UP001154420"/>
    </source>
</evidence>
<evidence type="ECO:0000313" key="1">
    <source>
        <dbReference type="EMBL" id="NBJ92926.1"/>
    </source>
</evidence>
<dbReference type="AlphaFoldDB" id="A0A9X5BF75"/>
<comment type="caution">
    <text evidence="1">The sequence shown here is derived from an EMBL/GenBank/DDBJ whole genome shotgun (WGS) entry which is preliminary data.</text>
</comment>
<reference evidence="1" key="1">
    <citation type="submission" date="2018-09" db="EMBL/GenBank/DDBJ databases">
        <title>Murine metabolic-syndrome-specific gut microbial biobank.</title>
        <authorList>
            <person name="Liu C."/>
        </authorList>
    </citation>
    <scope>NUCLEOTIDE SEQUENCE</scope>
    <source>
        <strain evidence="1">D42-62</strain>
    </source>
</reference>
<organism evidence="1 2">
    <name type="scientific">Parablautia muri</name>
    <dbReference type="NCBI Taxonomy" id="2320879"/>
    <lineage>
        <taxon>Bacteria</taxon>
        <taxon>Bacillati</taxon>
        <taxon>Bacillota</taxon>
        <taxon>Clostridia</taxon>
        <taxon>Lachnospirales</taxon>
        <taxon>Lachnospiraceae</taxon>
        <taxon>Parablautia</taxon>
    </lineage>
</organism>
<gene>
    <name evidence="1" type="ORF">D5281_10035</name>
</gene>
<accession>A0A9X5BF75</accession>
<dbReference type="RefSeq" id="WP_160560012.1">
    <property type="nucleotide sequence ID" value="NZ_QZDT01000014.1"/>
</dbReference>
<name>A0A9X5BF75_9FIRM</name>
<keyword evidence="2" id="KW-1185">Reference proteome</keyword>
<dbReference type="Proteomes" id="UP001154420">
    <property type="component" value="Unassembled WGS sequence"/>
</dbReference>
<dbReference type="EMBL" id="QZDT01000014">
    <property type="protein sequence ID" value="NBJ92926.1"/>
    <property type="molecule type" value="Genomic_DNA"/>
</dbReference>
<proteinExistence type="predicted"/>